<proteinExistence type="predicted"/>
<gene>
    <name evidence="1" type="ORF">ACFFIA_18805</name>
</gene>
<name>A0ABV6M4W1_9ACTN</name>
<keyword evidence="2" id="KW-1185">Reference proteome</keyword>
<dbReference type="Proteomes" id="UP001589867">
    <property type="component" value="Unassembled WGS sequence"/>
</dbReference>
<dbReference type="RefSeq" id="WP_377252750.1">
    <property type="nucleotide sequence ID" value="NZ_JBHLUH010000039.1"/>
</dbReference>
<reference evidence="1 2" key="1">
    <citation type="submission" date="2024-09" db="EMBL/GenBank/DDBJ databases">
        <authorList>
            <person name="Sun Q."/>
            <person name="Mori K."/>
        </authorList>
    </citation>
    <scope>NUCLEOTIDE SEQUENCE [LARGE SCALE GENOMIC DNA]</scope>
    <source>
        <strain evidence="1 2">TBRC 3947</strain>
    </source>
</reference>
<comment type="caution">
    <text evidence="1">The sequence shown here is derived from an EMBL/GenBank/DDBJ whole genome shotgun (WGS) entry which is preliminary data.</text>
</comment>
<accession>A0ABV6M4W1</accession>
<evidence type="ECO:0000313" key="1">
    <source>
        <dbReference type="EMBL" id="MFC0529711.1"/>
    </source>
</evidence>
<dbReference type="EMBL" id="JBHLUH010000039">
    <property type="protein sequence ID" value="MFC0529711.1"/>
    <property type="molecule type" value="Genomic_DNA"/>
</dbReference>
<protein>
    <recommendedName>
        <fullName evidence="3">Lipoprotein</fullName>
    </recommendedName>
</protein>
<evidence type="ECO:0000313" key="2">
    <source>
        <dbReference type="Proteomes" id="UP001589867"/>
    </source>
</evidence>
<sequence length="163" mass="17330">MAAALAASLSACAGTDAVHTAARTDDAAPSIDVTATQPPARISLMQHIGDNTRELRRLTVEPDGGWSCDNCAGDQKNSQGRLSPAQNDELHRLVGSPEFRQEVLDRRGRRYTCEGALYSSLFMIQGAITVGDCPGEERLPVTDAVLRLLADATPVEIARSVAA</sequence>
<organism evidence="1 2">
    <name type="scientific">Phytohabitans kaempferiae</name>
    <dbReference type="NCBI Taxonomy" id="1620943"/>
    <lineage>
        <taxon>Bacteria</taxon>
        <taxon>Bacillati</taxon>
        <taxon>Actinomycetota</taxon>
        <taxon>Actinomycetes</taxon>
        <taxon>Micromonosporales</taxon>
        <taxon>Micromonosporaceae</taxon>
    </lineage>
</organism>
<evidence type="ECO:0008006" key="3">
    <source>
        <dbReference type="Google" id="ProtNLM"/>
    </source>
</evidence>